<name>A0A2S1SFT8_9FLAO</name>
<keyword evidence="6 7" id="KW-0472">Membrane</keyword>
<evidence type="ECO:0000259" key="8">
    <source>
        <dbReference type="Pfam" id="PF00482"/>
    </source>
</evidence>
<dbReference type="PANTHER" id="PTHR30012">
    <property type="entry name" value="GENERAL SECRETION PATHWAY PROTEIN"/>
    <property type="match status" value="1"/>
</dbReference>
<dbReference type="OrthoDB" id="1523422at2"/>
<dbReference type="PRINTS" id="PR00812">
    <property type="entry name" value="BCTERIALGSPF"/>
</dbReference>
<keyword evidence="5 7" id="KW-1133">Transmembrane helix</keyword>
<organism evidence="9 10">
    <name type="scientific">Flavobacterium pallidum</name>
    <dbReference type="NCBI Taxonomy" id="2172098"/>
    <lineage>
        <taxon>Bacteria</taxon>
        <taxon>Pseudomonadati</taxon>
        <taxon>Bacteroidota</taxon>
        <taxon>Flavobacteriia</taxon>
        <taxon>Flavobacteriales</taxon>
        <taxon>Flavobacteriaceae</taxon>
        <taxon>Flavobacterium</taxon>
    </lineage>
</organism>
<dbReference type="Pfam" id="PF00482">
    <property type="entry name" value="T2SSF"/>
    <property type="match status" value="2"/>
</dbReference>
<keyword evidence="10" id="KW-1185">Reference proteome</keyword>
<reference evidence="9 10" key="1">
    <citation type="submission" date="2018-05" db="EMBL/GenBank/DDBJ databases">
        <title>Genome sequencing of Flavobacterium sp. HYN0049.</title>
        <authorList>
            <person name="Yi H."/>
            <person name="Baek C."/>
        </authorList>
    </citation>
    <scope>NUCLEOTIDE SEQUENCE [LARGE SCALE GENOMIC DNA]</scope>
    <source>
        <strain evidence="9 10">HYN0049</strain>
    </source>
</reference>
<evidence type="ECO:0000256" key="3">
    <source>
        <dbReference type="ARBA" id="ARBA00022475"/>
    </source>
</evidence>
<sequence length="376" mass="42506">MAFKLKNTETAPAKSAYSGIDTLLRKDISLFGSRLSSKQKYDFYNELSILLPAGVTIKDALDLIKENQKKDTARSTFSNILEKVIAGSSLSEAIRAEKHFTAYEFFSIKIGEETGALPKICHRLAIFFERRTEQKKMIMSALTYPMIVLSTAAIVVIFMLSFVVPMFEGLFSQNNIELPYITKVIISISDGIKYYGWIIVLLIFGLIFLLKFMLKKENIKEAFQNGLLHLPVIGKFLLKIYMSQFMQAVSLLSSAKFPILNSLQIVRDMIGFMPLKKALRHAEEQILKGQSLSESLKGNKIFDHRILALIKIAEETNQTDLIFSQLNEQLNSEVVRQSKLIATFIEPLIILIVGVIVGFLLIGLYLPMFELSNVIK</sequence>
<proteinExistence type="inferred from homology"/>
<dbReference type="Proteomes" id="UP000244937">
    <property type="component" value="Chromosome"/>
</dbReference>
<dbReference type="RefSeq" id="WP_108903070.1">
    <property type="nucleotide sequence ID" value="NZ_CP029187.1"/>
</dbReference>
<comment type="subcellular location">
    <subcellularLocation>
        <location evidence="1">Cell membrane</location>
        <topology evidence="1">Multi-pass membrane protein</topology>
    </subcellularLocation>
</comment>
<keyword evidence="3" id="KW-1003">Cell membrane</keyword>
<feature type="domain" description="Type II secretion system protein GspF" evidence="8">
    <location>
        <begin position="43"/>
        <end position="165"/>
    </location>
</feature>
<keyword evidence="4 7" id="KW-0812">Transmembrane</keyword>
<feature type="transmembrane region" description="Helical" evidence="7">
    <location>
        <begin position="141"/>
        <end position="164"/>
    </location>
</feature>
<dbReference type="InterPro" id="IPR003004">
    <property type="entry name" value="GspF/PilC"/>
</dbReference>
<dbReference type="Gene3D" id="1.20.81.30">
    <property type="entry name" value="Type II secretion system (T2SS), domain F"/>
    <property type="match status" value="2"/>
</dbReference>
<dbReference type="InterPro" id="IPR018076">
    <property type="entry name" value="T2SS_GspF_dom"/>
</dbReference>
<evidence type="ECO:0000256" key="4">
    <source>
        <dbReference type="ARBA" id="ARBA00022692"/>
    </source>
</evidence>
<dbReference type="KEGG" id="fpal:HYN49_04840"/>
<accession>A0A2S1SFT8</accession>
<gene>
    <name evidence="9" type="ORF">HYN49_04840</name>
</gene>
<evidence type="ECO:0000256" key="5">
    <source>
        <dbReference type="ARBA" id="ARBA00022989"/>
    </source>
</evidence>
<comment type="similarity">
    <text evidence="2">Belongs to the GSP F family.</text>
</comment>
<feature type="transmembrane region" description="Helical" evidence="7">
    <location>
        <begin position="340"/>
        <end position="366"/>
    </location>
</feature>
<evidence type="ECO:0000313" key="9">
    <source>
        <dbReference type="EMBL" id="AWI25276.1"/>
    </source>
</evidence>
<feature type="domain" description="Type II secretion system protein GspF" evidence="8">
    <location>
        <begin position="245"/>
        <end position="367"/>
    </location>
</feature>
<dbReference type="InterPro" id="IPR042094">
    <property type="entry name" value="T2SS_GspF_sf"/>
</dbReference>
<feature type="transmembrane region" description="Helical" evidence="7">
    <location>
        <begin position="194"/>
        <end position="214"/>
    </location>
</feature>
<evidence type="ECO:0000256" key="2">
    <source>
        <dbReference type="ARBA" id="ARBA00005745"/>
    </source>
</evidence>
<dbReference type="GO" id="GO:0005886">
    <property type="term" value="C:plasma membrane"/>
    <property type="evidence" value="ECO:0007669"/>
    <property type="project" value="UniProtKB-SubCell"/>
</dbReference>
<evidence type="ECO:0000256" key="1">
    <source>
        <dbReference type="ARBA" id="ARBA00004651"/>
    </source>
</evidence>
<dbReference type="EMBL" id="CP029187">
    <property type="protein sequence ID" value="AWI25276.1"/>
    <property type="molecule type" value="Genomic_DNA"/>
</dbReference>
<evidence type="ECO:0000256" key="6">
    <source>
        <dbReference type="ARBA" id="ARBA00023136"/>
    </source>
</evidence>
<dbReference type="PANTHER" id="PTHR30012:SF0">
    <property type="entry name" value="TYPE II SECRETION SYSTEM PROTEIN F-RELATED"/>
    <property type="match status" value="1"/>
</dbReference>
<evidence type="ECO:0000313" key="10">
    <source>
        <dbReference type="Proteomes" id="UP000244937"/>
    </source>
</evidence>
<dbReference type="AlphaFoldDB" id="A0A2S1SFT8"/>
<protein>
    <submittedName>
        <fullName evidence="9">Type II secretion system F family protein</fullName>
    </submittedName>
</protein>
<evidence type="ECO:0000256" key="7">
    <source>
        <dbReference type="SAM" id="Phobius"/>
    </source>
</evidence>